<evidence type="ECO:0000313" key="3">
    <source>
        <dbReference type="Proteomes" id="UP000822688"/>
    </source>
</evidence>
<keyword evidence="1" id="KW-0732">Signal</keyword>
<accession>A0A8T0IC70</accession>
<dbReference type="AlphaFoldDB" id="A0A8T0IC70"/>
<evidence type="ECO:0008006" key="4">
    <source>
        <dbReference type="Google" id="ProtNLM"/>
    </source>
</evidence>
<sequence length="66" mass="7106">MCPAAHKGREMASLFSLLFVLPASARIARSRTALALLVALRIQITLIDETTLGNSQLRRPSNVCAA</sequence>
<feature type="signal peptide" evidence="1">
    <location>
        <begin position="1"/>
        <end position="25"/>
    </location>
</feature>
<keyword evidence="3" id="KW-1185">Reference proteome</keyword>
<feature type="chain" id="PRO_5035844125" description="Secreted protein" evidence="1">
    <location>
        <begin position="26"/>
        <end position="66"/>
    </location>
</feature>
<proteinExistence type="predicted"/>
<evidence type="ECO:0000313" key="2">
    <source>
        <dbReference type="EMBL" id="KAG0581002.1"/>
    </source>
</evidence>
<protein>
    <recommendedName>
        <fullName evidence="4">Secreted protein</fullName>
    </recommendedName>
</protein>
<dbReference type="EMBL" id="CM026424">
    <property type="protein sequence ID" value="KAG0581002.1"/>
    <property type="molecule type" value="Genomic_DNA"/>
</dbReference>
<organism evidence="2 3">
    <name type="scientific">Ceratodon purpureus</name>
    <name type="common">Fire moss</name>
    <name type="synonym">Dicranum purpureum</name>
    <dbReference type="NCBI Taxonomy" id="3225"/>
    <lineage>
        <taxon>Eukaryota</taxon>
        <taxon>Viridiplantae</taxon>
        <taxon>Streptophyta</taxon>
        <taxon>Embryophyta</taxon>
        <taxon>Bryophyta</taxon>
        <taxon>Bryophytina</taxon>
        <taxon>Bryopsida</taxon>
        <taxon>Dicranidae</taxon>
        <taxon>Pseudoditrichales</taxon>
        <taxon>Ditrichaceae</taxon>
        <taxon>Ceratodon</taxon>
    </lineage>
</organism>
<name>A0A8T0IC70_CERPU</name>
<reference evidence="2" key="1">
    <citation type="submission" date="2020-06" db="EMBL/GenBank/DDBJ databases">
        <title>WGS assembly of Ceratodon purpureus strain R40.</title>
        <authorList>
            <person name="Carey S.B."/>
            <person name="Jenkins J."/>
            <person name="Shu S."/>
            <person name="Lovell J.T."/>
            <person name="Sreedasyam A."/>
            <person name="Maumus F."/>
            <person name="Tiley G.P."/>
            <person name="Fernandez-Pozo N."/>
            <person name="Barry K."/>
            <person name="Chen C."/>
            <person name="Wang M."/>
            <person name="Lipzen A."/>
            <person name="Daum C."/>
            <person name="Saski C.A."/>
            <person name="Payton A.C."/>
            <person name="Mcbreen J.C."/>
            <person name="Conrad R.E."/>
            <person name="Kollar L.M."/>
            <person name="Olsson S."/>
            <person name="Huttunen S."/>
            <person name="Landis J.B."/>
            <person name="Wickett N.J."/>
            <person name="Johnson M.G."/>
            <person name="Rensing S.A."/>
            <person name="Grimwood J."/>
            <person name="Schmutz J."/>
            <person name="Mcdaniel S.F."/>
        </authorList>
    </citation>
    <scope>NUCLEOTIDE SEQUENCE</scope>
    <source>
        <strain evidence="2">R40</strain>
    </source>
</reference>
<dbReference type="Proteomes" id="UP000822688">
    <property type="component" value="Chromosome 4"/>
</dbReference>
<evidence type="ECO:0000256" key="1">
    <source>
        <dbReference type="SAM" id="SignalP"/>
    </source>
</evidence>
<gene>
    <name evidence="2" type="ORF">KC19_4G217100</name>
</gene>
<comment type="caution">
    <text evidence="2">The sequence shown here is derived from an EMBL/GenBank/DDBJ whole genome shotgun (WGS) entry which is preliminary data.</text>
</comment>